<proteinExistence type="inferred from homology"/>
<feature type="binding site" evidence="5">
    <location>
        <position position="201"/>
    </location>
    <ligand>
        <name>Mn(2+)</name>
        <dbReference type="ChEBI" id="CHEBI:29035"/>
        <label>2</label>
    </ligand>
</feature>
<comment type="caution">
    <text evidence="8">The sequence shown here is derived from an EMBL/GenBank/DDBJ whole genome shotgun (WGS) entry which is preliminary data.</text>
</comment>
<dbReference type="Pfam" id="PF01546">
    <property type="entry name" value="Peptidase_M20"/>
    <property type="match status" value="1"/>
</dbReference>
<sequence length="442" mass="47885">MEGRPAAAAVLIILFFQVCSGGSVEECPKCPSGLNGSLKERIMGLANETGTAEWITRVRREIHRNPELAFEEFATSALVRRELDNLGVEYRWPVAKTGVVASIGSGFPPFVALRADMDALPIQEMVDWDHKSEVDGKMHACGHDAHTAMLLGAAKILHQLRQELHGTVVLIFQPAEERGKGARDMIKEGVIDNVEAIFGLHVSHDYPAGVVASRLGEFLAGCGIFQATIKGKGGHAALPQETIDPILAASASVMSLQTIVSRETDPFDSKVVSVSQIQGGSAFNVIPDSATITGTYRAFNKDHFYSLRKRIEEIVKAQAAVHRCTAEVDFDGTGNPDLVLTLPPTLNDQRIYEHGLRASRMVVGEENVEYARRAMGSEDFGMYLDRIPGSFFVLGTGSPSRPHSPYFSIDESVLPIGSAIHAMFAYTYLLNTTTATPSGCIG</sequence>
<reference evidence="8 9" key="1">
    <citation type="submission" date="2018-06" db="EMBL/GenBank/DDBJ databases">
        <title>The Genome of Cuscuta australis (Dodder) Provides Insight into the Evolution of Plant Parasitism.</title>
        <authorList>
            <person name="Liu H."/>
        </authorList>
    </citation>
    <scope>NUCLEOTIDE SEQUENCE [LARGE SCALE GENOMIC DNA]</scope>
    <source>
        <strain evidence="9">cv. Yunnan</strain>
        <tissue evidence="8">Vines</tissue>
    </source>
</reference>
<dbReference type="InterPro" id="IPR017439">
    <property type="entry name" value="Amidohydrolase"/>
</dbReference>
<evidence type="ECO:0000259" key="7">
    <source>
        <dbReference type="Pfam" id="PF07687"/>
    </source>
</evidence>
<feature type="binding site" evidence="5">
    <location>
        <position position="403"/>
    </location>
    <ligand>
        <name>Mn(2+)</name>
        <dbReference type="ChEBI" id="CHEBI:29035"/>
        <label>2</label>
    </ligand>
</feature>
<dbReference type="Gene3D" id="3.40.630.10">
    <property type="entry name" value="Zn peptidases"/>
    <property type="match status" value="1"/>
</dbReference>
<dbReference type="GO" id="GO:0010179">
    <property type="term" value="F:IAA-Ala conjugate hydrolase activity"/>
    <property type="evidence" value="ECO:0007669"/>
    <property type="project" value="TreeGrafter"/>
</dbReference>
<keyword evidence="5" id="KW-0479">Metal-binding</keyword>
<evidence type="ECO:0000256" key="6">
    <source>
        <dbReference type="SAM" id="SignalP"/>
    </source>
</evidence>
<evidence type="ECO:0000256" key="4">
    <source>
        <dbReference type="ARBA" id="ARBA00023211"/>
    </source>
</evidence>
<dbReference type="PANTHER" id="PTHR11014">
    <property type="entry name" value="PEPTIDASE M20 FAMILY MEMBER"/>
    <property type="match status" value="1"/>
</dbReference>
<accession>A0A328D012</accession>
<dbReference type="InterPro" id="IPR044757">
    <property type="entry name" value="ILR1-like_Hyd"/>
</dbReference>
<evidence type="ECO:0000256" key="1">
    <source>
        <dbReference type="ARBA" id="ARBA00006153"/>
    </source>
</evidence>
<dbReference type="PANTHER" id="PTHR11014:SF147">
    <property type="entry name" value="PEPTIDASE M20 DIMERISATION DOMAIN-CONTAINING PROTEIN"/>
    <property type="match status" value="1"/>
</dbReference>
<dbReference type="Gene3D" id="3.30.70.360">
    <property type="match status" value="1"/>
</dbReference>
<evidence type="ECO:0000256" key="2">
    <source>
        <dbReference type="ARBA" id="ARBA00022729"/>
    </source>
</evidence>
<dbReference type="PIRSF" id="PIRSF005962">
    <property type="entry name" value="Pept_M20D_amidohydro"/>
    <property type="match status" value="1"/>
</dbReference>
<dbReference type="AlphaFoldDB" id="A0A328D012"/>
<dbReference type="InterPro" id="IPR036264">
    <property type="entry name" value="Bact_exopeptidase_dim_dom"/>
</dbReference>
<feature type="binding site" evidence="5">
    <location>
        <position position="143"/>
    </location>
    <ligand>
        <name>Mn(2+)</name>
        <dbReference type="ChEBI" id="CHEBI:29035"/>
        <label>2</label>
    </ligand>
</feature>
<evidence type="ECO:0000313" key="9">
    <source>
        <dbReference type="Proteomes" id="UP000249390"/>
    </source>
</evidence>
<dbReference type="CDD" id="cd08017">
    <property type="entry name" value="M20_IAA_Hyd"/>
    <property type="match status" value="1"/>
</dbReference>
<dbReference type="InterPro" id="IPR002933">
    <property type="entry name" value="Peptidase_M20"/>
</dbReference>
<dbReference type="GO" id="GO:0009850">
    <property type="term" value="P:auxin metabolic process"/>
    <property type="evidence" value="ECO:0007669"/>
    <property type="project" value="InterPro"/>
</dbReference>
<feature type="domain" description="Peptidase M20 dimerisation" evidence="7">
    <location>
        <begin position="226"/>
        <end position="320"/>
    </location>
</feature>
<dbReference type="Proteomes" id="UP000249390">
    <property type="component" value="Unassembled WGS sequence"/>
</dbReference>
<evidence type="ECO:0000256" key="3">
    <source>
        <dbReference type="ARBA" id="ARBA00022801"/>
    </source>
</evidence>
<name>A0A328D012_9ASTE</name>
<dbReference type="FunFam" id="3.30.70.360:FF:000001">
    <property type="entry name" value="N-acetyldiaminopimelate deacetylase"/>
    <property type="match status" value="1"/>
</dbReference>
<evidence type="ECO:0000256" key="5">
    <source>
        <dbReference type="PIRSR" id="PIRSR005962-1"/>
    </source>
</evidence>
<dbReference type="SUPFAM" id="SSF55031">
    <property type="entry name" value="Bacterial exopeptidase dimerisation domain"/>
    <property type="match status" value="1"/>
</dbReference>
<comment type="cofactor">
    <cofactor evidence="5">
        <name>Mn(2+)</name>
        <dbReference type="ChEBI" id="CHEBI:29035"/>
    </cofactor>
    <text evidence="5">The Mn(2+) ion enhances activity.</text>
</comment>
<dbReference type="GO" id="GO:0046872">
    <property type="term" value="F:metal ion binding"/>
    <property type="evidence" value="ECO:0007669"/>
    <property type="project" value="UniProtKB-KW"/>
</dbReference>
<feature type="binding site" evidence="5">
    <location>
        <position position="177"/>
    </location>
    <ligand>
        <name>Mn(2+)</name>
        <dbReference type="ChEBI" id="CHEBI:29035"/>
        <label>2</label>
    </ligand>
</feature>
<gene>
    <name evidence="8" type="ORF">DM860_000373</name>
</gene>
<dbReference type="NCBIfam" id="TIGR01891">
    <property type="entry name" value="amidohydrolases"/>
    <property type="match status" value="1"/>
</dbReference>
<dbReference type="Pfam" id="PF07687">
    <property type="entry name" value="M20_dimer"/>
    <property type="match status" value="1"/>
</dbReference>
<keyword evidence="3" id="KW-0378">Hydrolase</keyword>
<dbReference type="GO" id="GO:0005783">
    <property type="term" value="C:endoplasmic reticulum"/>
    <property type="evidence" value="ECO:0007669"/>
    <property type="project" value="TreeGrafter"/>
</dbReference>
<feature type="signal peptide" evidence="6">
    <location>
        <begin position="1"/>
        <end position="21"/>
    </location>
</feature>
<keyword evidence="9" id="KW-1185">Reference proteome</keyword>
<dbReference type="EMBL" id="NQVE01000215">
    <property type="protein sequence ID" value="RAL37679.1"/>
    <property type="molecule type" value="Genomic_DNA"/>
</dbReference>
<dbReference type="SUPFAM" id="SSF53187">
    <property type="entry name" value="Zn-dependent exopeptidases"/>
    <property type="match status" value="1"/>
</dbReference>
<protein>
    <recommendedName>
        <fullName evidence="7">Peptidase M20 dimerisation domain-containing protein</fullName>
    </recommendedName>
</protein>
<keyword evidence="2 6" id="KW-0732">Signal</keyword>
<dbReference type="InterPro" id="IPR011650">
    <property type="entry name" value="Peptidase_M20_dimer"/>
</dbReference>
<keyword evidence="4 5" id="KW-0464">Manganese</keyword>
<comment type="similarity">
    <text evidence="1">Belongs to the peptidase M20 family.</text>
</comment>
<feature type="binding site" evidence="5">
    <location>
        <position position="141"/>
    </location>
    <ligand>
        <name>Mn(2+)</name>
        <dbReference type="ChEBI" id="CHEBI:29035"/>
        <label>2</label>
    </ligand>
</feature>
<organism evidence="8 9">
    <name type="scientific">Cuscuta australis</name>
    <dbReference type="NCBI Taxonomy" id="267555"/>
    <lineage>
        <taxon>Eukaryota</taxon>
        <taxon>Viridiplantae</taxon>
        <taxon>Streptophyta</taxon>
        <taxon>Embryophyta</taxon>
        <taxon>Tracheophyta</taxon>
        <taxon>Spermatophyta</taxon>
        <taxon>Magnoliopsida</taxon>
        <taxon>eudicotyledons</taxon>
        <taxon>Gunneridae</taxon>
        <taxon>Pentapetalae</taxon>
        <taxon>asterids</taxon>
        <taxon>lamiids</taxon>
        <taxon>Solanales</taxon>
        <taxon>Convolvulaceae</taxon>
        <taxon>Cuscuteae</taxon>
        <taxon>Cuscuta</taxon>
        <taxon>Cuscuta subgen. Grammica</taxon>
        <taxon>Cuscuta sect. Cleistogrammica</taxon>
    </lineage>
</organism>
<feature type="chain" id="PRO_5016352669" description="Peptidase M20 dimerisation domain-containing protein" evidence="6">
    <location>
        <begin position="22"/>
        <end position="442"/>
    </location>
</feature>
<evidence type="ECO:0000313" key="8">
    <source>
        <dbReference type="EMBL" id="RAL37679.1"/>
    </source>
</evidence>